<evidence type="ECO:0000313" key="2">
    <source>
        <dbReference type="Proteomes" id="UP000276133"/>
    </source>
</evidence>
<dbReference type="Proteomes" id="UP000276133">
    <property type="component" value="Unassembled WGS sequence"/>
</dbReference>
<dbReference type="EMBL" id="REGN01005369">
    <property type="protein sequence ID" value="RNA13608.1"/>
    <property type="molecule type" value="Genomic_DNA"/>
</dbReference>
<dbReference type="OrthoDB" id="2422440at2759"/>
<comment type="caution">
    <text evidence="1">The sequence shown here is derived from an EMBL/GenBank/DDBJ whole genome shotgun (WGS) entry which is preliminary data.</text>
</comment>
<dbReference type="AlphaFoldDB" id="A0A3M7QRL3"/>
<accession>A0A3M7QRL3</accession>
<dbReference type="GO" id="GO:0005737">
    <property type="term" value="C:cytoplasm"/>
    <property type="evidence" value="ECO:0007669"/>
    <property type="project" value="TreeGrafter"/>
</dbReference>
<proteinExistence type="predicted"/>
<dbReference type="GO" id="GO:0005634">
    <property type="term" value="C:nucleus"/>
    <property type="evidence" value="ECO:0007669"/>
    <property type="project" value="TreeGrafter"/>
</dbReference>
<dbReference type="InterPro" id="IPR026073">
    <property type="entry name" value="GGNBP2"/>
</dbReference>
<sequence length="175" mass="20782">MIICIGDLHKYTLLRIIKVSERFCKRFTKREPLCHGSLSWLIFFYFLSLNNSIVEIKPKNRSNSTNIFRSSIYNENSPLMFDNQNSINHIQKLNCLNSNIFSIVPPNSSLNKNRRCQMHSLDRNRFKSMNDWFIVWDAFIKNSTRSKILVIETSKLLETVDSYLKRHSLWVYLII</sequence>
<keyword evidence="2" id="KW-1185">Reference proteome</keyword>
<organism evidence="1 2">
    <name type="scientific">Brachionus plicatilis</name>
    <name type="common">Marine rotifer</name>
    <name type="synonym">Brachionus muelleri</name>
    <dbReference type="NCBI Taxonomy" id="10195"/>
    <lineage>
        <taxon>Eukaryota</taxon>
        <taxon>Metazoa</taxon>
        <taxon>Spiralia</taxon>
        <taxon>Gnathifera</taxon>
        <taxon>Rotifera</taxon>
        <taxon>Eurotatoria</taxon>
        <taxon>Monogononta</taxon>
        <taxon>Pseudotrocha</taxon>
        <taxon>Ploima</taxon>
        <taxon>Brachionidae</taxon>
        <taxon>Brachionus</taxon>
    </lineage>
</organism>
<protein>
    <submittedName>
        <fullName evidence="1">Gametogenetin-binding 2-like</fullName>
    </submittedName>
</protein>
<gene>
    <name evidence="1" type="ORF">BpHYR1_023536</name>
</gene>
<dbReference type="PANTHER" id="PTHR13601:SF2">
    <property type="entry name" value="GAMETOGENETIN-BINDING PROTEIN 2"/>
    <property type="match status" value="1"/>
</dbReference>
<dbReference type="PANTHER" id="PTHR13601">
    <property type="entry name" value="GAMETOGENETIN-BINDING PROTEIN 2"/>
    <property type="match status" value="1"/>
</dbReference>
<reference evidence="1 2" key="1">
    <citation type="journal article" date="2018" name="Sci. Rep.">
        <title>Genomic signatures of local adaptation to the degree of environmental predictability in rotifers.</title>
        <authorList>
            <person name="Franch-Gras L."/>
            <person name="Hahn C."/>
            <person name="Garcia-Roger E.M."/>
            <person name="Carmona M.J."/>
            <person name="Serra M."/>
            <person name="Gomez A."/>
        </authorList>
    </citation>
    <scope>NUCLEOTIDE SEQUENCE [LARGE SCALE GENOMIC DNA]</scope>
    <source>
        <strain evidence="1">HYR1</strain>
    </source>
</reference>
<name>A0A3M7QRL3_BRAPC</name>
<evidence type="ECO:0000313" key="1">
    <source>
        <dbReference type="EMBL" id="RNA13608.1"/>
    </source>
</evidence>